<proteinExistence type="inferred from homology"/>
<dbReference type="GO" id="GO:0005886">
    <property type="term" value="C:plasma membrane"/>
    <property type="evidence" value="ECO:0007669"/>
    <property type="project" value="UniProtKB-SubCell"/>
</dbReference>
<keyword evidence="6" id="KW-0472">Membrane</keyword>
<sequence>MATWARQTQKPRRKTSSSFSSSLLDTIYNSTDTAESEQQQKNTRFCSSQIEQEIENLRRAIKIEKWMEHHNTTPRHFPSHSSSSADSSLFSSSETESPVSKFTTRFAKTKSRALKIYGDLKRVKEPISPGGKISNFLNSIFSPKTLKKNNMSSISKSRSMKDTTISRSCLNKSPSSFCTVSTIILDEDKIDTFRVCEGKKVKRNEFRDLYERESDLDDNKSCASSDLFELENIGRVGFGAYEYDEELPVFGTTSFKLNQAIAMGW</sequence>
<evidence type="ECO:0008006" key="11">
    <source>
        <dbReference type="Google" id="ProtNLM"/>
    </source>
</evidence>
<evidence type="ECO:0000256" key="2">
    <source>
        <dbReference type="ARBA" id="ARBA00004236"/>
    </source>
</evidence>
<dbReference type="AlphaFoldDB" id="A0ABD3T0B6"/>
<feature type="region of interest" description="Disordered" evidence="8">
    <location>
        <begin position="1"/>
        <end position="21"/>
    </location>
</feature>
<dbReference type="GO" id="GO:0009734">
    <property type="term" value="P:auxin-activated signaling pathway"/>
    <property type="evidence" value="ECO:0007669"/>
    <property type="project" value="UniProtKB-KW"/>
</dbReference>
<evidence type="ECO:0000256" key="6">
    <source>
        <dbReference type="ARBA" id="ARBA00023136"/>
    </source>
</evidence>
<gene>
    <name evidence="9" type="ORF">ACJIZ3_018822</name>
</gene>
<comment type="similarity">
    <text evidence="3">Belongs to the BIG GRAIN 1 (BG1) plant protein family.</text>
</comment>
<keyword evidence="4" id="KW-0813">Transport</keyword>
<keyword evidence="5" id="KW-1003">Cell membrane</keyword>
<keyword evidence="7" id="KW-0927">Auxin signaling pathway</keyword>
<dbReference type="InterPro" id="IPR039621">
    <property type="entry name" value="BG1-like"/>
</dbReference>
<comment type="subcellular location">
    <subcellularLocation>
        <location evidence="2">Cell membrane</location>
    </subcellularLocation>
</comment>
<dbReference type="PANTHER" id="PTHR33541:SF31">
    <property type="entry name" value="PROTEIN BIG GRAIN 1-LIKE A"/>
    <property type="match status" value="1"/>
</dbReference>
<evidence type="ECO:0000313" key="10">
    <source>
        <dbReference type="Proteomes" id="UP001634393"/>
    </source>
</evidence>
<protein>
    <recommendedName>
        <fullName evidence="11">Protein BIG GRAIN 1-like B</fullName>
    </recommendedName>
</protein>
<keyword evidence="10" id="KW-1185">Reference proteome</keyword>
<evidence type="ECO:0000256" key="3">
    <source>
        <dbReference type="ARBA" id="ARBA00010067"/>
    </source>
</evidence>
<accession>A0ABD3T0B6</accession>
<evidence type="ECO:0000256" key="4">
    <source>
        <dbReference type="ARBA" id="ARBA00022448"/>
    </source>
</evidence>
<dbReference type="EMBL" id="JBJXBP010000005">
    <property type="protein sequence ID" value="KAL3830020.1"/>
    <property type="molecule type" value="Genomic_DNA"/>
</dbReference>
<evidence type="ECO:0000256" key="5">
    <source>
        <dbReference type="ARBA" id="ARBA00022475"/>
    </source>
</evidence>
<evidence type="ECO:0000256" key="7">
    <source>
        <dbReference type="ARBA" id="ARBA00023294"/>
    </source>
</evidence>
<reference evidence="9 10" key="1">
    <citation type="submission" date="2024-12" db="EMBL/GenBank/DDBJ databases">
        <title>The unique morphological basis and parallel evolutionary history of personate flowers in Penstemon.</title>
        <authorList>
            <person name="Depatie T.H."/>
            <person name="Wessinger C.A."/>
        </authorList>
    </citation>
    <scope>NUCLEOTIDE SEQUENCE [LARGE SCALE GENOMIC DNA]</scope>
    <source>
        <strain evidence="9">WTNN_2</strain>
        <tissue evidence="9">Leaf</tissue>
    </source>
</reference>
<evidence type="ECO:0000256" key="1">
    <source>
        <dbReference type="ARBA" id="ARBA00002281"/>
    </source>
</evidence>
<feature type="region of interest" description="Disordered" evidence="8">
    <location>
        <begin position="71"/>
        <end position="94"/>
    </location>
</feature>
<dbReference type="Proteomes" id="UP001634393">
    <property type="component" value="Unassembled WGS sequence"/>
</dbReference>
<comment type="caution">
    <text evidence="9">The sequence shown here is derived from an EMBL/GenBank/DDBJ whole genome shotgun (WGS) entry which is preliminary data.</text>
</comment>
<organism evidence="9 10">
    <name type="scientific">Penstemon smallii</name>
    <dbReference type="NCBI Taxonomy" id="265156"/>
    <lineage>
        <taxon>Eukaryota</taxon>
        <taxon>Viridiplantae</taxon>
        <taxon>Streptophyta</taxon>
        <taxon>Embryophyta</taxon>
        <taxon>Tracheophyta</taxon>
        <taxon>Spermatophyta</taxon>
        <taxon>Magnoliopsida</taxon>
        <taxon>eudicotyledons</taxon>
        <taxon>Gunneridae</taxon>
        <taxon>Pentapetalae</taxon>
        <taxon>asterids</taxon>
        <taxon>lamiids</taxon>
        <taxon>Lamiales</taxon>
        <taxon>Plantaginaceae</taxon>
        <taxon>Cheloneae</taxon>
        <taxon>Penstemon</taxon>
    </lineage>
</organism>
<dbReference type="PANTHER" id="PTHR33541">
    <property type="entry name" value="PROTEIN BIG GRAIN 1-LIKE A-RELATED"/>
    <property type="match status" value="1"/>
</dbReference>
<evidence type="ECO:0000256" key="8">
    <source>
        <dbReference type="SAM" id="MobiDB-lite"/>
    </source>
</evidence>
<evidence type="ECO:0000313" key="9">
    <source>
        <dbReference type="EMBL" id="KAL3830020.1"/>
    </source>
</evidence>
<comment type="function">
    <text evidence="1">Involved in auxin transport. Regulator of the auxin signaling pathway.</text>
</comment>
<name>A0ABD3T0B6_9LAMI</name>
<feature type="compositionally biased region" description="Low complexity" evidence="8">
    <location>
        <begin position="79"/>
        <end position="94"/>
    </location>
</feature>